<gene>
    <name evidence="7" type="primary">otsB</name>
    <name evidence="7" type="ORF">GCM10009821_17950</name>
</gene>
<dbReference type="InterPro" id="IPR003337">
    <property type="entry name" value="Trehalose_PPase"/>
</dbReference>
<organism evidence="7 8">
    <name type="scientific">Aeromicrobium halocynthiae</name>
    <dbReference type="NCBI Taxonomy" id="560557"/>
    <lineage>
        <taxon>Bacteria</taxon>
        <taxon>Bacillati</taxon>
        <taxon>Actinomycetota</taxon>
        <taxon>Actinomycetes</taxon>
        <taxon>Propionibacteriales</taxon>
        <taxon>Nocardioidaceae</taxon>
        <taxon>Aeromicrobium</taxon>
    </lineage>
</organism>
<evidence type="ECO:0000256" key="2">
    <source>
        <dbReference type="ARBA" id="ARBA00005199"/>
    </source>
</evidence>
<protein>
    <recommendedName>
        <fullName evidence="6">Trehalose 6-phosphate phosphatase</fullName>
        <ecNumber evidence="6">3.1.3.12</ecNumber>
    </recommendedName>
</protein>
<accession>A0ABN2W3C1</accession>
<keyword evidence="6" id="KW-0460">Magnesium</keyword>
<evidence type="ECO:0000256" key="3">
    <source>
        <dbReference type="ARBA" id="ARBA00008770"/>
    </source>
</evidence>
<evidence type="ECO:0000313" key="8">
    <source>
        <dbReference type="Proteomes" id="UP001501480"/>
    </source>
</evidence>
<dbReference type="NCBIfam" id="TIGR00685">
    <property type="entry name" value="T6PP"/>
    <property type="match status" value="1"/>
</dbReference>
<evidence type="ECO:0000256" key="1">
    <source>
        <dbReference type="ARBA" id="ARBA00000500"/>
    </source>
</evidence>
<dbReference type="SUPFAM" id="SSF56784">
    <property type="entry name" value="HAD-like"/>
    <property type="match status" value="1"/>
</dbReference>
<comment type="function">
    <text evidence="5 6">Removes the phosphate from trehalose 6-phosphate to produce free trehalose.</text>
</comment>
<comment type="pathway">
    <text evidence="2 6">Glycan biosynthesis; trehalose biosynthesis.</text>
</comment>
<comment type="cofactor">
    <cofactor evidence="6">
        <name>Mg(2+)</name>
        <dbReference type="ChEBI" id="CHEBI:18420"/>
    </cofactor>
</comment>
<keyword evidence="4 6" id="KW-0378">Hydrolase</keyword>
<evidence type="ECO:0000313" key="7">
    <source>
        <dbReference type="EMBL" id="GAA2078504.1"/>
    </source>
</evidence>
<dbReference type="RefSeq" id="WP_344327166.1">
    <property type="nucleotide sequence ID" value="NZ_BAAAPY010000005.1"/>
</dbReference>
<dbReference type="Gene3D" id="3.40.50.1000">
    <property type="entry name" value="HAD superfamily/HAD-like"/>
    <property type="match status" value="1"/>
</dbReference>
<dbReference type="InterPro" id="IPR044651">
    <property type="entry name" value="OTSB-like"/>
</dbReference>
<dbReference type="PANTHER" id="PTHR43768">
    <property type="entry name" value="TREHALOSE 6-PHOSPHATE PHOSPHATASE"/>
    <property type="match status" value="1"/>
</dbReference>
<dbReference type="Gene3D" id="3.30.70.1020">
    <property type="entry name" value="Trehalose-6-phosphate phosphatase related protein, domain 2"/>
    <property type="match status" value="1"/>
</dbReference>
<keyword evidence="6" id="KW-0479">Metal-binding</keyword>
<dbReference type="InterPro" id="IPR006379">
    <property type="entry name" value="HAD-SF_hydro_IIB"/>
</dbReference>
<dbReference type="NCBIfam" id="TIGR01484">
    <property type="entry name" value="HAD-SF-IIB"/>
    <property type="match status" value="1"/>
</dbReference>
<dbReference type="Proteomes" id="UP001501480">
    <property type="component" value="Unassembled WGS sequence"/>
</dbReference>
<proteinExistence type="inferred from homology"/>
<sequence>MRVPSDRSPDAALLADPAGTLMALDFDGTLSHVVPDPARAFAHPDSVAALSRLGRHLGAIAVVTGRPVRQARELGGFAGLAGLENLVICGQYGAERWDASTDRITEPEPPQAVVRLADELPTWLADHGAEQALIEDKGLALAVHVRGLAADLQAALEPPLRRLAQERGLAVEPGRQVIELRAPGVDKGIALTGLVHETAARHVVYAGDDLGDLPAFEAVEALRRDGGSGFLVCSASAEQDALVARADLVLDGPDAVAQWLTATADALDGADLPR</sequence>
<comment type="caution">
    <text evidence="7">The sequence shown here is derived from an EMBL/GenBank/DDBJ whole genome shotgun (WGS) entry which is preliminary data.</text>
</comment>
<dbReference type="PANTHER" id="PTHR43768:SF3">
    <property type="entry name" value="TREHALOSE 6-PHOSPHATE PHOSPHATASE"/>
    <property type="match status" value="1"/>
</dbReference>
<dbReference type="EMBL" id="BAAAPY010000005">
    <property type="protein sequence ID" value="GAA2078504.1"/>
    <property type="molecule type" value="Genomic_DNA"/>
</dbReference>
<keyword evidence="8" id="KW-1185">Reference proteome</keyword>
<dbReference type="EC" id="3.1.3.12" evidence="6"/>
<dbReference type="Pfam" id="PF02358">
    <property type="entry name" value="Trehalose_PPase"/>
    <property type="match status" value="1"/>
</dbReference>
<evidence type="ECO:0000256" key="6">
    <source>
        <dbReference type="RuleBase" id="RU361117"/>
    </source>
</evidence>
<comment type="catalytic activity">
    <reaction evidence="1 6">
        <text>alpha,alpha-trehalose 6-phosphate + H2O = alpha,alpha-trehalose + phosphate</text>
        <dbReference type="Rhea" id="RHEA:23420"/>
        <dbReference type="ChEBI" id="CHEBI:15377"/>
        <dbReference type="ChEBI" id="CHEBI:16551"/>
        <dbReference type="ChEBI" id="CHEBI:43474"/>
        <dbReference type="ChEBI" id="CHEBI:58429"/>
        <dbReference type="EC" id="3.1.3.12"/>
    </reaction>
</comment>
<evidence type="ECO:0000256" key="4">
    <source>
        <dbReference type="ARBA" id="ARBA00022801"/>
    </source>
</evidence>
<comment type="similarity">
    <text evidence="3 6">Belongs to the trehalose phosphatase family.</text>
</comment>
<dbReference type="InterPro" id="IPR036412">
    <property type="entry name" value="HAD-like_sf"/>
</dbReference>
<evidence type="ECO:0000256" key="5">
    <source>
        <dbReference type="ARBA" id="ARBA00024179"/>
    </source>
</evidence>
<name>A0ABN2W3C1_9ACTN</name>
<dbReference type="InterPro" id="IPR023214">
    <property type="entry name" value="HAD_sf"/>
</dbReference>
<reference evidence="7 8" key="1">
    <citation type="journal article" date="2019" name="Int. J. Syst. Evol. Microbiol.">
        <title>The Global Catalogue of Microorganisms (GCM) 10K type strain sequencing project: providing services to taxonomists for standard genome sequencing and annotation.</title>
        <authorList>
            <consortium name="The Broad Institute Genomics Platform"/>
            <consortium name="The Broad Institute Genome Sequencing Center for Infectious Disease"/>
            <person name="Wu L."/>
            <person name="Ma J."/>
        </authorList>
    </citation>
    <scope>NUCLEOTIDE SEQUENCE [LARGE SCALE GENOMIC DNA]</scope>
    <source>
        <strain evidence="7 8">JCM 15749</strain>
    </source>
</reference>